<accession>A0A8J3MWJ2</accession>
<organism evidence="2 3">
    <name type="scientific">Ktedonospora formicarum</name>
    <dbReference type="NCBI Taxonomy" id="2778364"/>
    <lineage>
        <taxon>Bacteria</taxon>
        <taxon>Bacillati</taxon>
        <taxon>Chloroflexota</taxon>
        <taxon>Ktedonobacteria</taxon>
        <taxon>Ktedonobacterales</taxon>
        <taxon>Ktedonobacteraceae</taxon>
        <taxon>Ktedonospora</taxon>
    </lineage>
</organism>
<feature type="region of interest" description="Disordered" evidence="1">
    <location>
        <begin position="97"/>
        <end position="139"/>
    </location>
</feature>
<keyword evidence="3" id="KW-1185">Reference proteome</keyword>
<reference evidence="2" key="1">
    <citation type="submission" date="2020-10" db="EMBL/GenBank/DDBJ databases">
        <title>Taxonomic study of unclassified bacteria belonging to the class Ktedonobacteria.</title>
        <authorList>
            <person name="Yabe S."/>
            <person name="Wang C.M."/>
            <person name="Zheng Y."/>
            <person name="Sakai Y."/>
            <person name="Cavaletti L."/>
            <person name="Monciardini P."/>
            <person name="Donadio S."/>
        </authorList>
    </citation>
    <scope>NUCLEOTIDE SEQUENCE</scope>
    <source>
        <strain evidence="2">SOSP1-1</strain>
    </source>
</reference>
<dbReference type="Proteomes" id="UP000612362">
    <property type="component" value="Unassembled WGS sequence"/>
</dbReference>
<dbReference type="AlphaFoldDB" id="A0A8J3MWJ2"/>
<gene>
    <name evidence="2" type="ORF">KSX_96550</name>
</gene>
<feature type="compositionally biased region" description="Basic and acidic residues" evidence="1">
    <location>
        <begin position="106"/>
        <end position="122"/>
    </location>
</feature>
<proteinExistence type="predicted"/>
<comment type="caution">
    <text evidence="2">The sequence shown here is derived from an EMBL/GenBank/DDBJ whole genome shotgun (WGS) entry which is preliminary data.</text>
</comment>
<sequence>MSQTDFHAPHARFLKALARQDEQQQPIPASVAQALPAEVVSLLLQGVAPTNLPRQYHDMIFQTVKLGPYVRYRWREDAHTCTISLGLLHDYPPFPSPHRASNRCTSMRERKRGMGSDAHLETDLLSSTPAPADGIDAPD</sequence>
<dbReference type="EMBL" id="BNJF01000013">
    <property type="protein sequence ID" value="GHO51492.1"/>
    <property type="molecule type" value="Genomic_DNA"/>
</dbReference>
<protein>
    <submittedName>
        <fullName evidence="2">Uncharacterized protein</fullName>
    </submittedName>
</protein>
<evidence type="ECO:0000313" key="2">
    <source>
        <dbReference type="EMBL" id="GHO51492.1"/>
    </source>
</evidence>
<name>A0A8J3MWJ2_9CHLR</name>
<evidence type="ECO:0000313" key="3">
    <source>
        <dbReference type="Proteomes" id="UP000612362"/>
    </source>
</evidence>
<evidence type="ECO:0000256" key="1">
    <source>
        <dbReference type="SAM" id="MobiDB-lite"/>
    </source>
</evidence>